<dbReference type="Proteomes" id="UP000604046">
    <property type="component" value="Unassembled WGS sequence"/>
</dbReference>
<name>A0A812KYW8_9DINO</name>
<evidence type="ECO:0000313" key="1">
    <source>
        <dbReference type="EMBL" id="CAE7238425.1"/>
    </source>
</evidence>
<reference evidence="1" key="1">
    <citation type="submission" date="2021-02" db="EMBL/GenBank/DDBJ databases">
        <authorList>
            <person name="Dougan E. K."/>
            <person name="Rhodes N."/>
            <person name="Thang M."/>
            <person name="Chan C."/>
        </authorList>
    </citation>
    <scope>NUCLEOTIDE SEQUENCE</scope>
</reference>
<keyword evidence="2" id="KW-1185">Reference proteome</keyword>
<dbReference type="SUPFAM" id="SSF52540">
    <property type="entry name" value="P-loop containing nucleoside triphosphate hydrolases"/>
    <property type="match status" value="1"/>
</dbReference>
<dbReference type="EMBL" id="CAJNDS010000868">
    <property type="protein sequence ID" value="CAE7238425.1"/>
    <property type="molecule type" value="Genomic_DNA"/>
</dbReference>
<protein>
    <submittedName>
        <fullName evidence="1">Uncharacterized protein</fullName>
    </submittedName>
</protein>
<evidence type="ECO:0000313" key="2">
    <source>
        <dbReference type="Proteomes" id="UP000604046"/>
    </source>
</evidence>
<dbReference type="Gene3D" id="3.40.50.300">
    <property type="entry name" value="P-loop containing nucleotide triphosphate hydrolases"/>
    <property type="match status" value="1"/>
</dbReference>
<proteinExistence type="predicted"/>
<accession>A0A812KYW8</accession>
<dbReference type="AlphaFoldDB" id="A0A812KYW8"/>
<dbReference type="CDD" id="cd00882">
    <property type="entry name" value="Ras_like_GTPase"/>
    <property type="match status" value="1"/>
</dbReference>
<organism evidence="1 2">
    <name type="scientific">Symbiodinium natans</name>
    <dbReference type="NCBI Taxonomy" id="878477"/>
    <lineage>
        <taxon>Eukaryota</taxon>
        <taxon>Sar</taxon>
        <taxon>Alveolata</taxon>
        <taxon>Dinophyceae</taxon>
        <taxon>Suessiales</taxon>
        <taxon>Symbiodiniaceae</taxon>
        <taxon>Symbiodinium</taxon>
    </lineage>
</organism>
<dbReference type="InterPro" id="IPR027417">
    <property type="entry name" value="P-loop_NTPase"/>
</dbReference>
<sequence length="358" mass="39957">MKRVHTPGLAVPRMTMSEELSQLLATWVAKLVASPEAKELEGPPLAPKGEAVEGIDAVAGALESVHRTIHRCRTLGIVSAEELAALCRPSLCVRVEVAFSPLSDLEVQLTDTGLLSLVDLPSPDTETLWETQDAQALCRAALREADGALVVIDASKHEVPQWMGNLLREAFDQEAGGLRRDDAWIIANRIDQLPEFFCKDGPKEVCKKVSQRQARNYKDVIVAEDHVIPISARLSLLAMYGREKVREPLSAQLVARFDRQPWFAQLCSLIFGVQWMTKAQDMDQTKWRQSMRELQLMGQVTGPLATSVLKTAYVKMLPHSVERVMLELSQLVTPGTRHLRLVLLCDTYSTCSWQVRKI</sequence>
<dbReference type="OrthoDB" id="430964at2759"/>
<comment type="caution">
    <text evidence="1">The sequence shown here is derived from an EMBL/GenBank/DDBJ whole genome shotgun (WGS) entry which is preliminary data.</text>
</comment>
<gene>
    <name evidence="1" type="ORF">SNAT2548_LOCUS10482</name>
</gene>